<organism evidence="1 2">
    <name type="scientific">Streptomyces citrinus</name>
    <dbReference type="NCBI Taxonomy" id="3118173"/>
    <lineage>
        <taxon>Bacteria</taxon>
        <taxon>Bacillati</taxon>
        <taxon>Actinomycetota</taxon>
        <taxon>Actinomycetes</taxon>
        <taxon>Kitasatosporales</taxon>
        <taxon>Streptomycetaceae</taxon>
        <taxon>Streptomyces</taxon>
    </lineage>
</organism>
<dbReference type="Proteomes" id="UP001432251">
    <property type="component" value="Chromosome"/>
</dbReference>
<protein>
    <submittedName>
        <fullName evidence="1">MFS transporter</fullName>
    </submittedName>
</protein>
<keyword evidence="2" id="KW-1185">Reference proteome</keyword>
<evidence type="ECO:0000313" key="1">
    <source>
        <dbReference type="EMBL" id="WWQ66685.1"/>
    </source>
</evidence>
<sequence>MYAAVLRTPYALRTFCAALVGRLSYGIVSLSVMLAVTDVTGSYAVAGAVMAVFGGASVLLSPLRALLVDRYGPRRALPPMALVYAGLLGLFAVVVTVRSGVPGWVLVAWGGLAGASTPPLGPAMRTVCGQLFGDRRLLQRAYSLDGVAEEVLFVSGPLLVGVLVLVAPAAAGVALSAALVAVGTLAFVAMPPVGAVGPVPRGERRRAGVAVAVTVGSYGGCGSPWS</sequence>
<accession>A0ACD5AHY2</accession>
<gene>
    <name evidence="1" type="ORF">V2W30_27340</name>
</gene>
<dbReference type="EMBL" id="CP146022">
    <property type="protein sequence ID" value="WWQ66685.1"/>
    <property type="molecule type" value="Genomic_DNA"/>
</dbReference>
<name>A0ACD5AHY2_9ACTN</name>
<evidence type="ECO:0000313" key="2">
    <source>
        <dbReference type="Proteomes" id="UP001432251"/>
    </source>
</evidence>
<reference evidence="1" key="1">
    <citation type="journal article" date="2025" name="Int. J. Syst. Evol. Microbiol.">
        <title>Streptomyces citrinus sp. nov., with yellow diffusible pigment.</title>
        <authorList>
            <person name="He Y."/>
            <person name="Yang E."/>
            <person name="Xu J."/>
            <person name="Sun Y."/>
            <person name="Sun L."/>
        </authorList>
    </citation>
    <scope>NUCLEOTIDE SEQUENCE</scope>
    <source>
        <strain evidence="1">Q6</strain>
    </source>
</reference>
<proteinExistence type="predicted"/>